<accession>A0ABN4T2A4</accession>
<dbReference type="EMBL" id="CP016043">
    <property type="protein sequence ID" value="AOV98372.1"/>
    <property type="molecule type" value="Genomic_DNA"/>
</dbReference>
<dbReference type="Proteomes" id="UP000175893">
    <property type="component" value="Chromosome"/>
</dbReference>
<evidence type="ECO:0000313" key="3">
    <source>
        <dbReference type="Proteomes" id="UP000175893"/>
    </source>
</evidence>
<reference evidence="2 3" key="1">
    <citation type="submission" date="2016-06" db="EMBL/GenBank/DDBJ databases">
        <title>Complete genome sequence of Edwardsiella hoshinae ATCC 35051.</title>
        <authorList>
            <person name="Reichley S.R."/>
            <person name="Waldbieser G.C."/>
            <person name="Lawrence M.L."/>
            <person name="Griffin M.J."/>
        </authorList>
    </citation>
    <scope>NUCLEOTIDE SEQUENCE [LARGE SCALE GENOMIC DNA]</scope>
    <source>
        <strain evidence="2 3">ATCC 35051</strain>
    </source>
</reference>
<keyword evidence="3" id="KW-1185">Reference proteome</keyword>
<dbReference type="Pfam" id="PF00535">
    <property type="entry name" value="Glycos_transf_2"/>
    <property type="match status" value="1"/>
</dbReference>
<feature type="domain" description="Glycosyltransferase 2-like" evidence="1">
    <location>
        <begin position="8"/>
        <end position="176"/>
    </location>
</feature>
<dbReference type="CDD" id="cd00761">
    <property type="entry name" value="Glyco_tranf_GTA_type"/>
    <property type="match status" value="1"/>
</dbReference>
<gene>
    <name evidence="2" type="ORF">A9798_16425</name>
</gene>
<name>A0ABN4T2A4_9GAMM</name>
<protein>
    <submittedName>
        <fullName evidence="2">Glycosyltransferase</fullName>
    </submittedName>
</protein>
<dbReference type="PANTHER" id="PTHR22916:SF3">
    <property type="entry name" value="UDP-GLCNAC:BETAGAL BETA-1,3-N-ACETYLGLUCOSAMINYLTRANSFERASE-LIKE PROTEIN 1"/>
    <property type="match status" value="1"/>
</dbReference>
<dbReference type="RefSeq" id="WP_070245545.1">
    <property type="nucleotide sequence ID" value="NZ_CP016043.1"/>
</dbReference>
<organism evidence="2 3">
    <name type="scientific">Edwardsiella hoshinae</name>
    <dbReference type="NCBI Taxonomy" id="93378"/>
    <lineage>
        <taxon>Bacteria</taxon>
        <taxon>Pseudomonadati</taxon>
        <taxon>Pseudomonadota</taxon>
        <taxon>Gammaproteobacteria</taxon>
        <taxon>Enterobacterales</taxon>
        <taxon>Hafniaceae</taxon>
        <taxon>Edwardsiella</taxon>
    </lineage>
</organism>
<evidence type="ECO:0000313" key="2">
    <source>
        <dbReference type="EMBL" id="AOV98372.1"/>
    </source>
</evidence>
<dbReference type="Gene3D" id="3.90.550.10">
    <property type="entry name" value="Spore Coat Polysaccharide Biosynthesis Protein SpsA, Chain A"/>
    <property type="match status" value="1"/>
</dbReference>
<dbReference type="PANTHER" id="PTHR22916">
    <property type="entry name" value="GLYCOSYLTRANSFERASE"/>
    <property type="match status" value="1"/>
</dbReference>
<proteinExistence type="predicted"/>
<sequence>MIANPTLSIIIAVHNSADYILTCLQSLEQALEKNCHPACVEAIIVNDGSSDNSLEIINHFPAKNFTKKVFSVNFHNVGKVKRFAFTHCNGEYITILDSDDALRQHSLTWLLKKVAELNFDLLITPIEEVRCEFSLKKIEINENEKHIDKSSAKNLYLNHKVIEGHIAGKFIRRSLLDSDMFPDLICYEDIVTVAHAIHNAKKIIYSDTICYQYRKRENSLSDDKYGDKILLIFKAFDSIELFFIETSTQRHLFEALIVKSISDFISRKKSNNIPSYLVEKLAKIKWISYLLCPNVRFSRKKMYLKLKLRMLS</sequence>
<dbReference type="InterPro" id="IPR029044">
    <property type="entry name" value="Nucleotide-diphossugar_trans"/>
</dbReference>
<dbReference type="InterPro" id="IPR001173">
    <property type="entry name" value="Glyco_trans_2-like"/>
</dbReference>
<dbReference type="SUPFAM" id="SSF53448">
    <property type="entry name" value="Nucleotide-diphospho-sugar transferases"/>
    <property type="match status" value="1"/>
</dbReference>
<evidence type="ECO:0000259" key="1">
    <source>
        <dbReference type="Pfam" id="PF00535"/>
    </source>
</evidence>